<name>A0A1I5LZ71_9GAMM</name>
<evidence type="ECO:0000256" key="1">
    <source>
        <dbReference type="SAM" id="MobiDB-lite"/>
    </source>
</evidence>
<gene>
    <name evidence="3" type="ORF">SAMN03084138_01127</name>
</gene>
<evidence type="ECO:0000313" key="4">
    <source>
        <dbReference type="Proteomes" id="UP000182692"/>
    </source>
</evidence>
<evidence type="ECO:0000313" key="3">
    <source>
        <dbReference type="EMBL" id="SFP02051.1"/>
    </source>
</evidence>
<keyword evidence="2" id="KW-0472">Membrane</keyword>
<keyword evidence="2" id="KW-1133">Transmembrane helix</keyword>
<feature type="compositionally biased region" description="Basic and acidic residues" evidence="1">
    <location>
        <begin position="98"/>
        <end position="109"/>
    </location>
</feature>
<keyword evidence="2" id="KW-0812">Transmembrane</keyword>
<evidence type="ECO:0008006" key="5">
    <source>
        <dbReference type="Google" id="ProtNLM"/>
    </source>
</evidence>
<dbReference type="STRING" id="1121869.SAMN03084138_01127"/>
<dbReference type="GeneID" id="35872302"/>
<sequence>MSLLATPFVDASTDTVLHVIAAVVLVGSVCAIAFGFWKIHELPVSKAKKKQHQQMGLITALTWIGFLWHWVWVVAVIVAFVDSDQALRRIRDIWREPARTSNDKEKEQASEGVSVSQHTLPEQGDQDVNKEEKTNA</sequence>
<proteinExistence type="predicted"/>
<dbReference type="RefSeq" id="WP_017009837.1">
    <property type="nucleotide sequence ID" value="NZ_FOWR01000006.1"/>
</dbReference>
<feature type="transmembrane region" description="Helical" evidence="2">
    <location>
        <begin position="57"/>
        <end position="81"/>
    </location>
</feature>
<dbReference type="EMBL" id="FOWR01000006">
    <property type="protein sequence ID" value="SFP02051.1"/>
    <property type="molecule type" value="Genomic_DNA"/>
</dbReference>
<organism evidence="3 4">
    <name type="scientific">Enterovibrio norvegicus DSM 15893</name>
    <dbReference type="NCBI Taxonomy" id="1121869"/>
    <lineage>
        <taxon>Bacteria</taxon>
        <taxon>Pseudomonadati</taxon>
        <taxon>Pseudomonadota</taxon>
        <taxon>Gammaproteobacteria</taxon>
        <taxon>Vibrionales</taxon>
        <taxon>Vibrionaceae</taxon>
        <taxon>Enterovibrio</taxon>
    </lineage>
</organism>
<feature type="compositionally biased region" description="Basic and acidic residues" evidence="1">
    <location>
        <begin position="127"/>
        <end position="136"/>
    </location>
</feature>
<feature type="compositionally biased region" description="Polar residues" evidence="1">
    <location>
        <begin position="111"/>
        <end position="120"/>
    </location>
</feature>
<protein>
    <recommendedName>
        <fullName evidence="5">MFS transporter</fullName>
    </recommendedName>
</protein>
<reference evidence="3 4" key="1">
    <citation type="submission" date="2016-10" db="EMBL/GenBank/DDBJ databases">
        <authorList>
            <person name="de Groot N.N."/>
        </authorList>
    </citation>
    <scope>NUCLEOTIDE SEQUENCE [LARGE SCALE GENOMIC DNA]</scope>
    <source>
        <strain evidence="3 4">DSM 15893</strain>
    </source>
</reference>
<feature type="region of interest" description="Disordered" evidence="1">
    <location>
        <begin position="98"/>
        <end position="136"/>
    </location>
</feature>
<dbReference type="AlphaFoldDB" id="A0A1I5LZ71"/>
<accession>A0A1I5LZ71</accession>
<dbReference type="OrthoDB" id="6400409at2"/>
<dbReference type="Proteomes" id="UP000182692">
    <property type="component" value="Unassembled WGS sequence"/>
</dbReference>
<evidence type="ECO:0000256" key="2">
    <source>
        <dbReference type="SAM" id="Phobius"/>
    </source>
</evidence>
<feature type="transmembrane region" description="Helical" evidence="2">
    <location>
        <begin position="16"/>
        <end position="37"/>
    </location>
</feature>